<feature type="transmembrane region" description="Helical" evidence="1">
    <location>
        <begin position="158"/>
        <end position="177"/>
    </location>
</feature>
<name>A0ABY7FLN6_MYAAR</name>
<dbReference type="Gene3D" id="1.20.1250.20">
    <property type="entry name" value="MFS general substrate transporter like domains"/>
    <property type="match status" value="1"/>
</dbReference>
<evidence type="ECO:0000313" key="2">
    <source>
        <dbReference type="EMBL" id="WAR22074.1"/>
    </source>
</evidence>
<dbReference type="InterPro" id="IPR011701">
    <property type="entry name" value="MFS"/>
</dbReference>
<dbReference type="SUPFAM" id="SSF103473">
    <property type="entry name" value="MFS general substrate transporter"/>
    <property type="match status" value="1"/>
</dbReference>
<dbReference type="PANTHER" id="PTHR11360:SF284">
    <property type="entry name" value="EG:103B4.3 PROTEIN-RELATED"/>
    <property type="match status" value="1"/>
</dbReference>
<keyword evidence="3" id="KW-1185">Reference proteome</keyword>
<keyword evidence="1" id="KW-0812">Transmembrane</keyword>
<feature type="transmembrane region" description="Helical" evidence="1">
    <location>
        <begin position="89"/>
        <end position="108"/>
    </location>
</feature>
<feature type="transmembrane region" description="Helical" evidence="1">
    <location>
        <begin position="360"/>
        <end position="378"/>
    </location>
</feature>
<accession>A0ABY7FLN6</accession>
<feature type="transmembrane region" description="Helical" evidence="1">
    <location>
        <begin position="425"/>
        <end position="444"/>
    </location>
</feature>
<keyword evidence="1" id="KW-1133">Transmembrane helix</keyword>
<dbReference type="Pfam" id="PF07690">
    <property type="entry name" value="MFS_1"/>
    <property type="match status" value="1"/>
</dbReference>
<feature type="transmembrane region" description="Helical" evidence="1">
    <location>
        <begin position="300"/>
        <end position="321"/>
    </location>
</feature>
<organism evidence="2 3">
    <name type="scientific">Mya arenaria</name>
    <name type="common">Soft-shell clam</name>
    <dbReference type="NCBI Taxonomy" id="6604"/>
    <lineage>
        <taxon>Eukaryota</taxon>
        <taxon>Metazoa</taxon>
        <taxon>Spiralia</taxon>
        <taxon>Lophotrochozoa</taxon>
        <taxon>Mollusca</taxon>
        <taxon>Bivalvia</taxon>
        <taxon>Autobranchia</taxon>
        <taxon>Heteroconchia</taxon>
        <taxon>Euheterodonta</taxon>
        <taxon>Imparidentia</taxon>
        <taxon>Neoheterodontei</taxon>
        <taxon>Myida</taxon>
        <taxon>Myoidea</taxon>
        <taxon>Myidae</taxon>
        <taxon>Mya</taxon>
    </lineage>
</organism>
<feature type="transmembrane region" description="Helical" evidence="1">
    <location>
        <begin position="215"/>
        <end position="236"/>
    </location>
</feature>
<feature type="transmembrane region" description="Helical" evidence="1">
    <location>
        <begin position="183"/>
        <end position="208"/>
    </location>
</feature>
<proteinExistence type="predicted"/>
<gene>
    <name evidence="2" type="ORF">MAR_016048</name>
</gene>
<dbReference type="InterPro" id="IPR050327">
    <property type="entry name" value="Proton-linked_MCT"/>
</dbReference>
<evidence type="ECO:0000313" key="3">
    <source>
        <dbReference type="Proteomes" id="UP001164746"/>
    </source>
</evidence>
<feature type="transmembrane region" description="Helical" evidence="1">
    <location>
        <begin position="242"/>
        <end position="271"/>
    </location>
</feature>
<dbReference type="PANTHER" id="PTHR11360">
    <property type="entry name" value="MONOCARBOXYLATE TRANSPORTER"/>
    <property type="match status" value="1"/>
</dbReference>
<feature type="transmembrane region" description="Helical" evidence="1">
    <location>
        <begin position="333"/>
        <end position="353"/>
    </location>
</feature>
<reference evidence="2" key="1">
    <citation type="submission" date="2022-11" db="EMBL/GenBank/DDBJ databases">
        <title>Centuries of genome instability and evolution in soft-shell clam transmissible cancer (bioRxiv).</title>
        <authorList>
            <person name="Hart S.F.M."/>
            <person name="Yonemitsu M.A."/>
            <person name="Giersch R.M."/>
            <person name="Beal B.F."/>
            <person name="Arriagada G."/>
            <person name="Davis B.W."/>
            <person name="Ostrander E.A."/>
            <person name="Goff S.P."/>
            <person name="Metzger M.J."/>
        </authorList>
    </citation>
    <scope>NUCLEOTIDE SEQUENCE</scope>
    <source>
        <strain evidence="2">MELC-2E11</strain>
        <tissue evidence="2">Siphon/mantle</tissue>
    </source>
</reference>
<keyword evidence="1" id="KW-0472">Membrane</keyword>
<dbReference type="InterPro" id="IPR036259">
    <property type="entry name" value="MFS_trans_sf"/>
</dbReference>
<evidence type="ECO:0000256" key="1">
    <source>
        <dbReference type="SAM" id="Phobius"/>
    </source>
</evidence>
<dbReference type="EMBL" id="CP111023">
    <property type="protein sequence ID" value="WAR22074.1"/>
    <property type="molecule type" value="Genomic_DNA"/>
</dbReference>
<feature type="transmembrane region" description="Helical" evidence="1">
    <location>
        <begin position="128"/>
        <end position="151"/>
    </location>
</feature>
<protein>
    <submittedName>
        <fullName evidence="2">MOT2-like protein</fullName>
    </submittedName>
</protein>
<sequence>MKESTSTDSAMNLTRTLINDMGNTERLPSCGKEVLHLRELDCKNDPDTETLLLDMESEGLKRDLKGMKSYENAPVKEDRQDFADLDTGWAWVILFAAFLSFGLFGGSMHSVGIIHNVLLEHFQASVALTAWVGALHTGILSLGSLLSTAVVDRFSCRTAIICSGLIYTVGYMATAFMPCIEAAIFTCGIIVGIGGAFGYTAVMVVVGFNFKRRRNLALGISLSGSGIGLCAFAPILQMAKDFYGFSGFFICCACMQINLVTLGMLCFPSALEIHANKIRQRDKESSIRNKNIFKRRVTPYLNVLLNKGIVCLCLIVGRILTGIVANNPNCNETIVYAGSMTIIAITTIVYPFVSRHYIGHIVFTISLGLFFGCCYVVTTTVSLKFVAIDYIATSIGLEFMCCGVGAVVGPVIAGTLVDSGGTYDHSVIVAGVCILMAAVCGAISNCFVTKRMDVTTTAVE</sequence>
<dbReference type="Proteomes" id="UP001164746">
    <property type="component" value="Chromosome 12"/>
</dbReference>